<dbReference type="RefSeq" id="WP_369208164.1">
    <property type="nucleotide sequence ID" value="NZ_JBFNXQ010000053.1"/>
</dbReference>
<evidence type="ECO:0000313" key="2">
    <source>
        <dbReference type="Proteomes" id="UP001560045"/>
    </source>
</evidence>
<dbReference type="Proteomes" id="UP001560045">
    <property type="component" value="Unassembled WGS sequence"/>
</dbReference>
<name>A0ABV3XJH4_9ACTN</name>
<accession>A0ABV3XJH4</accession>
<organism evidence="1 2">
    <name type="scientific">Geodermatophilus maliterrae</name>
    <dbReference type="NCBI Taxonomy" id="3162531"/>
    <lineage>
        <taxon>Bacteria</taxon>
        <taxon>Bacillati</taxon>
        <taxon>Actinomycetota</taxon>
        <taxon>Actinomycetes</taxon>
        <taxon>Geodermatophilales</taxon>
        <taxon>Geodermatophilaceae</taxon>
        <taxon>Geodermatophilus</taxon>
    </lineage>
</organism>
<sequence>MEPAARIVVRRPGGGYRDRWRSYGIEVDGVRAGTVAGGEQVELPVAPGRHSVRAVIDWSGSPVVQVEVAAGATARLTVQPAGSAASALTQLWGRDSWLVLREE</sequence>
<gene>
    <name evidence="1" type="ORF">ABQ292_16095</name>
</gene>
<dbReference type="EMBL" id="JBFNXQ010000053">
    <property type="protein sequence ID" value="MEX5719886.1"/>
    <property type="molecule type" value="Genomic_DNA"/>
</dbReference>
<protein>
    <recommendedName>
        <fullName evidence="3">PEGA domain-containing protein</fullName>
    </recommendedName>
</protein>
<evidence type="ECO:0008006" key="3">
    <source>
        <dbReference type="Google" id="ProtNLM"/>
    </source>
</evidence>
<evidence type="ECO:0000313" key="1">
    <source>
        <dbReference type="EMBL" id="MEX5719886.1"/>
    </source>
</evidence>
<keyword evidence="2" id="KW-1185">Reference proteome</keyword>
<reference evidence="1 2" key="1">
    <citation type="submission" date="2024-06" db="EMBL/GenBank/DDBJ databases">
        <title>Draft genome sequence of Geodermatophilus badlandi, a novel member of the Geodermatophilaceae isolated from badland sedimentary rocks in the Red desert, Wyoming, USA.</title>
        <authorList>
            <person name="Ben Tekaya S."/>
            <person name="Nouioui I."/>
            <person name="Flores G.M."/>
            <person name="Shaal M.N."/>
            <person name="Bredoire F."/>
            <person name="Basile F."/>
            <person name="Van Diepen L."/>
            <person name="Ward N.L."/>
        </authorList>
    </citation>
    <scope>NUCLEOTIDE SEQUENCE [LARGE SCALE GENOMIC DNA]</scope>
    <source>
        <strain evidence="1 2">WL48A</strain>
    </source>
</reference>
<proteinExistence type="predicted"/>
<comment type="caution">
    <text evidence="1">The sequence shown here is derived from an EMBL/GenBank/DDBJ whole genome shotgun (WGS) entry which is preliminary data.</text>
</comment>